<accession>A0ABV6QRD9</accession>
<reference evidence="3 4" key="1">
    <citation type="submission" date="2024-09" db="EMBL/GenBank/DDBJ databases">
        <authorList>
            <person name="Sun Q."/>
            <person name="Mori K."/>
        </authorList>
    </citation>
    <scope>NUCLEOTIDE SEQUENCE [LARGE SCALE GENOMIC DNA]</scope>
    <source>
        <strain evidence="3 4">CGMCC 1.15906</strain>
    </source>
</reference>
<evidence type="ECO:0000313" key="3">
    <source>
        <dbReference type="EMBL" id="MFC0627188.1"/>
    </source>
</evidence>
<feature type="region of interest" description="Disordered" evidence="1">
    <location>
        <begin position="314"/>
        <end position="345"/>
    </location>
</feature>
<keyword evidence="4" id="KW-1185">Reference proteome</keyword>
<sequence>MNPQLIVMTQIRGGVFTRADARACGYPDRDIDTLLTTGGWRRISPGTYAPGQLLPVTDETTHLRRLHHLLRYGDPGLVASHQSAVCLYGLPAWGLDLSRLHVTAATGRPGRHQGGLTLHVAGLPKPRRWNGLRVVSLARAVAEIAATASLQPALVVTEAALWGGRATRASIGAAARRFEAGQARRIRRVLARASPHSGSLAESRLRSVLVEAGLPAPSAERPPPMDGFLPGSEEGTTAVWFPEQRTVFEFEPWLRYWRPGDGDDLAGLSYLPALSYDAAGPPPVEYGWIDWPELDQPEELAERIRRTFARAAARSGVRVFDPSRPRPIRRRPRPPTPYEDTDCTC</sequence>
<evidence type="ECO:0000256" key="1">
    <source>
        <dbReference type="SAM" id="MobiDB-lite"/>
    </source>
</evidence>
<organism evidence="3 4">
    <name type="scientific">Kribbella deserti</name>
    <dbReference type="NCBI Taxonomy" id="1926257"/>
    <lineage>
        <taxon>Bacteria</taxon>
        <taxon>Bacillati</taxon>
        <taxon>Actinomycetota</taxon>
        <taxon>Actinomycetes</taxon>
        <taxon>Propionibacteriales</taxon>
        <taxon>Kribbellaceae</taxon>
        <taxon>Kribbella</taxon>
    </lineage>
</organism>
<protein>
    <submittedName>
        <fullName evidence="3">Type IV toxin-antitoxin system AbiEi family antitoxin domain-containing protein</fullName>
    </submittedName>
</protein>
<proteinExistence type="predicted"/>
<evidence type="ECO:0000259" key="2">
    <source>
        <dbReference type="Pfam" id="PF13338"/>
    </source>
</evidence>
<dbReference type="EMBL" id="JBHLTC010000030">
    <property type="protein sequence ID" value="MFC0627188.1"/>
    <property type="molecule type" value="Genomic_DNA"/>
</dbReference>
<feature type="domain" description="AbiEi antitoxin N-terminal" evidence="2">
    <location>
        <begin position="12"/>
        <end position="49"/>
    </location>
</feature>
<comment type="caution">
    <text evidence="3">The sequence shown here is derived from an EMBL/GenBank/DDBJ whole genome shotgun (WGS) entry which is preliminary data.</text>
</comment>
<dbReference type="RefSeq" id="WP_380051566.1">
    <property type="nucleotide sequence ID" value="NZ_JBHLTC010000030.1"/>
</dbReference>
<name>A0ABV6QRD9_9ACTN</name>
<evidence type="ECO:0000313" key="4">
    <source>
        <dbReference type="Proteomes" id="UP001589890"/>
    </source>
</evidence>
<dbReference type="Pfam" id="PF13338">
    <property type="entry name" value="AbiEi_4"/>
    <property type="match status" value="1"/>
</dbReference>
<dbReference type="InterPro" id="IPR025159">
    <property type="entry name" value="AbiEi_N"/>
</dbReference>
<dbReference type="Proteomes" id="UP001589890">
    <property type="component" value="Unassembled WGS sequence"/>
</dbReference>
<gene>
    <name evidence="3" type="ORF">ACFFGN_24145</name>
</gene>